<dbReference type="AlphaFoldDB" id="A0AAE0P4X9"/>
<protein>
    <submittedName>
        <fullName evidence="4">P-loop containing nucleoside triphosphate hydrolase protein</fullName>
    </submittedName>
</protein>
<sequence length="473" mass="53109">MSSRDVVIAVMGATGSGKSTFVSTLVEEEVGIGHGLRSTTRIPMVFSMNRPEEEEKISLIDTPGFNDTALADTEVLQDIAFMLTRTYQLGIRLAGIIYLHRITDNRVGGSGKRMMRLIRDICGDDAYPRVVLATTMWQDLHGSELDGFSSYDRAVQHEVELRRTEDFWGAMCRGGSRVMRWDGTRQSAMAMVDHLKTLRARKGGQGVVLQIQREMVDMQRELIDTAAGQTVGSKNKELAEKFRAEMREASLKFHDEHERRLDNDQLAVDAVREACERQILEAEKARDALKVDFDTLSRQKIANYEALMGEVNQQAGTVKAARREKELQSAEFYRDEPGFEDLFQSELEYNEARLKKLDQKIAEHRALGTPGLDKLLLERKRVDECYQEFLLQYQGRQVEQRIRDSELASLRGEESSLDKKQLALQGFGILAGIGLVVAGVVTIFPPLVAGGVSLAANSMSSMAHGNRKQIMDM</sequence>
<keyword evidence="2" id="KW-0472">Membrane</keyword>
<dbReference type="Pfam" id="PF01926">
    <property type="entry name" value="MMR_HSR1"/>
    <property type="match status" value="1"/>
</dbReference>
<dbReference type="GO" id="GO:0016787">
    <property type="term" value="F:hydrolase activity"/>
    <property type="evidence" value="ECO:0007669"/>
    <property type="project" value="UniProtKB-KW"/>
</dbReference>
<feature type="coiled-coil region" evidence="1">
    <location>
        <begin position="272"/>
        <end position="299"/>
    </location>
</feature>
<evidence type="ECO:0000256" key="1">
    <source>
        <dbReference type="SAM" id="Coils"/>
    </source>
</evidence>
<organism evidence="4 5">
    <name type="scientific">Podospora didyma</name>
    <dbReference type="NCBI Taxonomy" id="330526"/>
    <lineage>
        <taxon>Eukaryota</taxon>
        <taxon>Fungi</taxon>
        <taxon>Dikarya</taxon>
        <taxon>Ascomycota</taxon>
        <taxon>Pezizomycotina</taxon>
        <taxon>Sordariomycetes</taxon>
        <taxon>Sordariomycetidae</taxon>
        <taxon>Sordariales</taxon>
        <taxon>Podosporaceae</taxon>
        <taxon>Podospora</taxon>
    </lineage>
</organism>
<evidence type="ECO:0000313" key="5">
    <source>
        <dbReference type="Proteomes" id="UP001285441"/>
    </source>
</evidence>
<reference evidence="4" key="1">
    <citation type="journal article" date="2023" name="Mol. Phylogenet. Evol.">
        <title>Genome-scale phylogeny and comparative genomics of the fungal order Sordariales.</title>
        <authorList>
            <person name="Hensen N."/>
            <person name="Bonometti L."/>
            <person name="Westerberg I."/>
            <person name="Brannstrom I.O."/>
            <person name="Guillou S."/>
            <person name="Cros-Aarteil S."/>
            <person name="Calhoun S."/>
            <person name="Haridas S."/>
            <person name="Kuo A."/>
            <person name="Mondo S."/>
            <person name="Pangilinan J."/>
            <person name="Riley R."/>
            <person name="LaButti K."/>
            <person name="Andreopoulos B."/>
            <person name="Lipzen A."/>
            <person name="Chen C."/>
            <person name="Yan M."/>
            <person name="Daum C."/>
            <person name="Ng V."/>
            <person name="Clum A."/>
            <person name="Steindorff A."/>
            <person name="Ohm R.A."/>
            <person name="Martin F."/>
            <person name="Silar P."/>
            <person name="Natvig D.O."/>
            <person name="Lalanne C."/>
            <person name="Gautier V."/>
            <person name="Ament-Velasquez S.L."/>
            <person name="Kruys A."/>
            <person name="Hutchinson M.I."/>
            <person name="Powell A.J."/>
            <person name="Barry K."/>
            <person name="Miller A.N."/>
            <person name="Grigoriev I.V."/>
            <person name="Debuchy R."/>
            <person name="Gladieux P."/>
            <person name="Hiltunen Thoren M."/>
            <person name="Johannesson H."/>
        </authorList>
    </citation>
    <scope>NUCLEOTIDE SEQUENCE</scope>
    <source>
        <strain evidence="4">CBS 232.78</strain>
    </source>
</reference>
<proteinExistence type="predicted"/>
<name>A0AAE0P4X9_9PEZI</name>
<reference evidence="4" key="2">
    <citation type="submission" date="2023-06" db="EMBL/GenBank/DDBJ databases">
        <authorList>
            <consortium name="Lawrence Berkeley National Laboratory"/>
            <person name="Haridas S."/>
            <person name="Hensen N."/>
            <person name="Bonometti L."/>
            <person name="Westerberg I."/>
            <person name="Brannstrom I.O."/>
            <person name="Guillou S."/>
            <person name="Cros-Aarteil S."/>
            <person name="Calhoun S."/>
            <person name="Kuo A."/>
            <person name="Mondo S."/>
            <person name="Pangilinan J."/>
            <person name="Riley R."/>
            <person name="LaButti K."/>
            <person name="Andreopoulos B."/>
            <person name="Lipzen A."/>
            <person name="Chen C."/>
            <person name="Yanf M."/>
            <person name="Daum C."/>
            <person name="Ng V."/>
            <person name="Clum A."/>
            <person name="Steindorff A."/>
            <person name="Ohm R."/>
            <person name="Martin F."/>
            <person name="Silar P."/>
            <person name="Natvig D."/>
            <person name="Lalanne C."/>
            <person name="Gautier V."/>
            <person name="Ament-velasquez S.L."/>
            <person name="Kruys A."/>
            <person name="Hutchinson M.I."/>
            <person name="Powell A.J."/>
            <person name="Barry K."/>
            <person name="Miller A.N."/>
            <person name="Grigoriev I.V."/>
            <person name="Debuchy R."/>
            <person name="Gladieux P."/>
            <person name="Thoren M.H."/>
            <person name="Johannesson H."/>
        </authorList>
    </citation>
    <scope>NUCLEOTIDE SEQUENCE</scope>
    <source>
        <strain evidence="4">CBS 232.78</strain>
    </source>
</reference>
<gene>
    <name evidence="4" type="ORF">B0H63DRAFT_458123</name>
</gene>
<dbReference type="Proteomes" id="UP001285441">
    <property type="component" value="Unassembled WGS sequence"/>
</dbReference>
<accession>A0AAE0P4X9</accession>
<dbReference type="CDD" id="cd00882">
    <property type="entry name" value="Ras_like_GTPase"/>
    <property type="match status" value="1"/>
</dbReference>
<evidence type="ECO:0000256" key="2">
    <source>
        <dbReference type="SAM" id="Phobius"/>
    </source>
</evidence>
<keyword evidence="4" id="KW-0378">Hydrolase</keyword>
<dbReference type="InterPro" id="IPR027417">
    <property type="entry name" value="P-loop_NTPase"/>
</dbReference>
<feature type="domain" description="G" evidence="3">
    <location>
        <begin position="8"/>
        <end position="92"/>
    </location>
</feature>
<dbReference type="Gene3D" id="3.40.50.300">
    <property type="entry name" value="P-loop containing nucleotide triphosphate hydrolases"/>
    <property type="match status" value="1"/>
</dbReference>
<feature type="transmembrane region" description="Helical" evidence="2">
    <location>
        <begin position="427"/>
        <end position="452"/>
    </location>
</feature>
<keyword evidence="2" id="KW-1133">Transmembrane helix</keyword>
<evidence type="ECO:0000313" key="4">
    <source>
        <dbReference type="EMBL" id="KAK3393391.1"/>
    </source>
</evidence>
<comment type="caution">
    <text evidence="4">The sequence shown here is derived from an EMBL/GenBank/DDBJ whole genome shotgun (WGS) entry which is preliminary data.</text>
</comment>
<keyword evidence="5" id="KW-1185">Reference proteome</keyword>
<keyword evidence="2" id="KW-0812">Transmembrane</keyword>
<dbReference type="GO" id="GO:0005525">
    <property type="term" value="F:GTP binding"/>
    <property type="evidence" value="ECO:0007669"/>
    <property type="project" value="InterPro"/>
</dbReference>
<dbReference type="InterPro" id="IPR006073">
    <property type="entry name" value="GTP-bd"/>
</dbReference>
<keyword evidence="1" id="KW-0175">Coiled coil</keyword>
<evidence type="ECO:0000259" key="3">
    <source>
        <dbReference type="Pfam" id="PF01926"/>
    </source>
</evidence>
<dbReference type="EMBL" id="JAULSW010000001">
    <property type="protein sequence ID" value="KAK3393391.1"/>
    <property type="molecule type" value="Genomic_DNA"/>
</dbReference>
<dbReference type="SUPFAM" id="SSF52540">
    <property type="entry name" value="P-loop containing nucleoside triphosphate hydrolases"/>
    <property type="match status" value="1"/>
</dbReference>